<evidence type="ECO:0000256" key="2">
    <source>
        <dbReference type="ARBA" id="ARBA00022679"/>
    </source>
</evidence>
<evidence type="ECO:0000313" key="6">
    <source>
        <dbReference type="Proteomes" id="UP000051677"/>
    </source>
</evidence>
<dbReference type="GO" id="GO:0016407">
    <property type="term" value="F:acetyltransferase activity"/>
    <property type="evidence" value="ECO:0007669"/>
    <property type="project" value="TreeGrafter"/>
</dbReference>
<keyword evidence="2 5" id="KW-0808">Transferase</keyword>
<protein>
    <submittedName>
        <fullName evidence="5">Dihydrolipoamide acyltransferase</fullName>
    </submittedName>
</protein>
<evidence type="ECO:0000256" key="1">
    <source>
        <dbReference type="ARBA" id="ARBA00001938"/>
    </source>
</evidence>
<gene>
    <name evidence="5" type="ORF">AO501_05945</name>
</gene>
<dbReference type="Proteomes" id="UP000051677">
    <property type="component" value="Unassembled WGS sequence"/>
</dbReference>
<accession>A0A0Q2LZU0</accession>
<evidence type="ECO:0000256" key="3">
    <source>
        <dbReference type="ARBA" id="ARBA00023315"/>
    </source>
</evidence>
<reference evidence="5 6" key="1">
    <citation type="submission" date="2015-10" db="EMBL/GenBank/DDBJ databases">
        <title>Mycobacterium gordonae draft genome assembly.</title>
        <authorList>
            <person name="Ustinova V."/>
            <person name="Smirnova T."/>
            <person name="Blagodatskikh K."/>
            <person name="Varlamov D."/>
            <person name="Larionova E."/>
            <person name="Chernousova L."/>
        </authorList>
    </citation>
    <scope>NUCLEOTIDE SEQUENCE [LARGE SCALE GENOMIC DNA]</scope>
    <source>
        <strain evidence="5 6">CTRI 14-8773</strain>
    </source>
</reference>
<dbReference type="AlphaFoldDB" id="A0A0Q2LZU0"/>
<comment type="caution">
    <text evidence="5">The sequence shown here is derived from an EMBL/GenBank/DDBJ whole genome shotgun (WGS) entry which is preliminary data.</text>
</comment>
<evidence type="ECO:0000313" key="5">
    <source>
        <dbReference type="EMBL" id="KQH81146.1"/>
    </source>
</evidence>
<dbReference type="SUPFAM" id="SSF51230">
    <property type="entry name" value="Single hybrid motif"/>
    <property type="match status" value="1"/>
</dbReference>
<name>A0A0Q2LZU0_MYCGO</name>
<dbReference type="GO" id="GO:0005737">
    <property type="term" value="C:cytoplasm"/>
    <property type="evidence" value="ECO:0007669"/>
    <property type="project" value="TreeGrafter"/>
</dbReference>
<dbReference type="PANTHER" id="PTHR43178:SF5">
    <property type="entry name" value="LIPOAMIDE ACYLTRANSFERASE COMPONENT OF BRANCHED-CHAIN ALPHA-KETO ACID DEHYDROGENASE COMPLEX, MITOCHONDRIAL"/>
    <property type="match status" value="1"/>
</dbReference>
<dbReference type="Pfam" id="PF00364">
    <property type="entry name" value="Biotin_lipoyl"/>
    <property type="match status" value="1"/>
</dbReference>
<keyword evidence="3 5" id="KW-0012">Acyltransferase</keyword>
<dbReference type="InterPro" id="IPR050743">
    <property type="entry name" value="2-oxoacid_DH_E2_comp"/>
</dbReference>
<dbReference type="CDD" id="cd06849">
    <property type="entry name" value="lipoyl_domain"/>
    <property type="match status" value="1"/>
</dbReference>
<organism evidence="5 6">
    <name type="scientific">Mycobacterium gordonae</name>
    <dbReference type="NCBI Taxonomy" id="1778"/>
    <lineage>
        <taxon>Bacteria</taxon>
        <taxon>Bacillati</taxon>
        <taxon>Actinomycetota</taxon>
        <taxon>Actinomycetes</taxon>
        <taxon>Mycobacteriales</taxon>
        <taxon>Mycobacteriaceae</taxon>
        <taxon>Mycobacterium</taxon>
    </lineage>
</organism>
<dbReference type="PROSITE" id="PS50968">
    <property type="entry name" value="BIOTINYL_LIPOYL"/>
    <property type="match status" value="1"/>
</dbReference>
<dbReference type="InterPro" id="IPR011053">
    <property type="entry name" value="Single_hybrid_motif"/>
</dbReference>
<sequence>MIEIRMPKPGDAITEAEITELYVEDGAPISAGERLYQIATDKVEMDIEAPASGVVSWKVAAGNTYDVGELLAVIGEQ</sequence>
<dbReference type="EMBL" id="LKTM01000001">
    <property type="protein sequence ID" value="KQH81146.1"/>
    <property type="molecule type" value="Genomic_DNA"/>
</dbReference>
<dbReference type="InterPro" id="IPR000089">
    <property type="entry name" value="Biotin_lipoyl"/>
</dbReference>
<dbReference type="OrthoDB" id="9805770at2"/>
<dbReference type="Gene3D" id="2.40.50.100">
    <property type="match status" value="1"/>
</dbReference>
<comment type="cofactor">
    <cofactor evidence="1">
        <name>(R)-lipoate</name>
        <dbReference type="ChEBI" id="CHEBI:83088"/>
    </cofactor>
</comment>
<proteinExistence type="predicted"/>
<dbReference type="RefSeq" id="WP_055575903.1">
    <property type="nucleotide sequence ID" value="NZ_LKTM01000001.1"/>
</dbReference>
<feature type="domain" description="Lipoyl-binding" evidence="4">
    <location>
        <begin position="1"/>
        <end position="75"/>
    </location>
</feature>
<dbReference type="PANTHER" id="PTHR43178">
    <property type="entry name" value="DIHYDROLIPOAMIDE ACETYLTRANSFERASE COMPONENT OF PYRUVATE DEHYDROGENASE COMPLEX"/>
    <property type="match status" value="1"/>
</dbReference>
<evidence type="ECO:0000259" key="4">
    <source>
        <dbReference type="PROSITE" id="PS50968"/>
    </source>
</evidence>
<dbReference type="GO" id="GO:0031405">
    <property type="term" value="F:lipoic acid binding"/>
    <property type="evidence" value="ECO:0007669"/>
    <property type="project" value="TreeGrafter"/>
</dbReference>